<dbReference type="Gene3D" id="1.10.357.10">
    <property type="entry name" value="Tetracycline Repressor, domain 2"/>
    <property type="match status" value="1"/>
</dbReference>
<feature type="DNA-binding region" description="H-T-H motif" evidence="4">
    <location>
        <begin position="38"/>
        <end position="57"/>
    </location>
</feature>
<dbReference type="Pfam" id="PF00440">
    <property type="entry name" value="TetR_N"/>
    <property type="match status" value="1"/>
</dbReference>
<dbReference type="RefSeq" id="WP_368390787.1">
    <property type="nucleotide sequence ID" value="NZ_JBFRYC010000001.1"/>
</dbReference>
<accession>A0ABV3THN8</accession>
<name>A0ABV3THN8_9RHOB</name>
<evidence type="ECO:0000256" key="3">
    <source>
        <dbReference type="ARBA" id="ARBA00023163"/>
    </source>
</evidence>
<dbReference type="PROSITE" id="PS50977">
    <property type="entry name" value="HTH_TETR_2"/>
    <property type="match status" value="1"/>
</dbReference>
<dbReference type="InterPro" id="IPR009057">
    <property type="entry name" value="Homeodomain-like_sf"/>
</dbReference>
<dbReference type="PRINTS" id="PR00455">
    <property type="entry name" value="HTHTETR"/>
</dbReference>
<gene>
    <name evidence="6" type="ORF">AB4874_02360</name>
</gene>
<reference evidence="6 7" key="1">
    <citation type="journal article" date="2011" name="Int. J. Syst. Evol. Microbiol.">
        <title>Zhongshania antarctica gen. nov., sp. nov. and Zhongshania guokunii sp. nov., gammaproteobacteria respectively isolated from coastal attached (fast) ice and surface seawater of the Antarctic.</title>
        <authorList>
            <person name="Li H.J."/>
            <person name="Zhang X.Y."/>
            <person name="Chen C.X."/>
            <person name="Zhang Y.J."/>
            <person name="Gao Z.M."/>
            <person name="Yu Y."/>
            <person name="Chen X.L."/>
            <person name="Chen B."/>
            <person name="Zhang Y.Z."/>
        </authorList>
    </citation>
    <scope>NUCLEOTIDE SEQUENCE [LARGE SCALE GENOMIC DNA]</scope>
    <source>
        <strain evidence="6 7">15-R06ZXC-3</strain>
    </source>
</reference>
<evidence type="ECO:0000256" key="1">
    <source>
        <dbReference type="ARBA" id="ARBA00023015"/>
    </source>
</evidence>
<comment type="caution">
    <text evidence="6">The sequence shown here is derived from an EMBL/GenBank/DDBJ whole genome shotgun (WGS) entry which is preliminary data.</text>
</comment>
<dbReference type="Proteomes" id="UP001557465">
    <property type="component" value="Unassembled WGS sequence"/>
</dbReference>
<evidence type="ECO:0000313" key="6">
    <source>
        <dbReference type="EMBL" id="MEX1660493.1"/>
    </source>
</evidence>
<evidence type="ECO:0000259" key="5">
    <source>
        <dbReference type="PROSITE" id="PS50977"/>
    </source>
</evidence>
<evidence type="ECO:0000256" key="2">
    <source>
        <dbReference type="ARBA" id="ARBA00023125"/>
    </source>
</evidence>
<keyword evidence="3" id="KW-0804">Transcription</keyword>
<proteinExistence type="predicted"/>
<dbReference type="PANTHER" id="PTHR30055:SF234">
    <property type="entry name" value="HTH-TYPE TRANSCRIPTIONAL REGULATOR BETI"/>
    <property type="match status" value="1"/>
</dbReference>
<protein>
    <submittedName>
        <fullName evidence="6">TetR/AcrR family transcriptional regulator</fullName>
    </submittedName>
</protein>
<keyword evidence="7" id="KW-1185">Reference proteome</keyword>
<dbReference type="InterPro" id="IPR001647">
    <property type="entry name" value="HTH_TetR"/>
</dbReference>
<dbReference type="EMBL" id="JBFRYC010000001">
    <property type="protein sequence ID" value="MEX1660493.1"/>
    <property type="molecule type" value="Genomic_DNA"/>
</dbReference>
<feature type="domain" description="HTH tetR-type" evidence="5">
    <location>
        <begin position="15"/>
        <end position="75"/>
    </location>
</feature>
<sequence>MERSQTLSLRERQKEGRRARIIAAAKSLFVEAGLDNITIEAIAEIAGVSSVTVHNYYGTKSGVLLALVAESDRELLETLDRNLADPPPDLVNLVLRFFTLICDHTLTHLDKPVWRQVISASISGTEPRFSKLYRELDHRLASVLIREIENMKAAGRLDDDTNSIHLGWALFNLQNARFIEFIASDSKHQDQALRDLRNDLNALLPR</sequence>
<evidence type="ECO:0000313" key="7">
    <source>
        <dbReference type="Proteomes" id="UP001557465"/>
    </source>
</evidence>
<keyword evidence="1" id="KW-0805">Transcription regulation</keyword>
<dbReference type="PANTHER" id="PTHR30055">
    <property type="entry name" value="HTH-TYPE TRANSCRIPTIONAL REGULATOR RUTR"/>
    <property type="match status" value="1"/>
</dbReference>
<evidence type="ECO:0000256" key="4">
    <source>
        <dbReference type="PROSITE-ProRule" id="PRU00335"/>
    </source>
</evidence>
<dbReference type="InterPro" id="IPR050109">
    <property type="entry name" value="HTH-type_TetR-like_transc_reg"/>
</dbReference>
<keyword evidence="2 4" id="KW-0238">DNA-binding</keyword>
<organism evidence="6 7">
    <name type="scientific">Thioclava arctica</name>
    <dbReference type="NCBI Taxonomy" id="3238301"/>
    <lineage>
        <taxon>Bacteria</taxon>
        <taxon>Pseudomonadati</taxon>
        <taxon>Pseudomonadota</taxon>
        <taxon>Alphaproteobacteria</taxon>
        <taxon>Rhodobacterales</taxon>
        <taxon>Paracoccaceae</taxon>
        <taxon>Thioclava</taxon>
    </lineage>
</organism>
<dbReference type="SUPFAM" id="SSF46689">
    <property type="entry name" value="Homeodomain-like"/>
    <property type="match status" value="1"/>
</dbReference>